<dbReference type="HAMAP" id="MF_00984">
    <property type="entry name" value="SSB"/>
    <property type="match status" value="1"/>
</dbReference>
<dbReference type="SUPFAM" id="SSF50249">
    <property type="entry name" value="Nucleic acid-binding proteins"/>
    <property type="match status" value="1"/>
</dbReference>
<dbReference type="eggNOG" id="COG0629">
    <property type="taxonomic scope" value="Bacteria"/>
</dbReference>
<dbReference type="RefSeq" id="WP_015797539.1">
    <property type="nucleotide sequence ID" value="NC_013131.1"/>
</dbReference>
<dbReference type="PANTHER" id="PTHR10302">
    <property type="entry name" value="SINGLE-STRANDED DNA-BINDING PROTEIN"/>
    <property type="match status" value="1"/>
</dbReference>
<dbReference type="KEGG" id="cai:Caci_9002"/>
<dbReference type="InParanoid" id="C7Q5K4"/>
<evidence type="ECO:0000256" key="4">
    <source>
        <dbReference type="SAM" id="MobiDB-lite"/>
    </source>
</evidence>
<proteinExistence type="inferred from homology"/>
<evidence type="ECO:0000256" key="2">
    <source>
        <dbReference type="HAMAP-Rule" id="MF_00984"/>
    </source>
</evidence>
<dbReference type="EMBL" id="CP001700">
    <property type="protein sequence ID" value="ACU77815.1"/>
    <property type="molecule type" value="Genomic_DNA"/>
</dbReference>
<dbReference type="Proteomes" id="UP000000851">
    <property type="component" value="Chromosome"/>
</dbReference>
<dbReference type="STRING" id="479433.Caci_9002"/>
<keyword evidence="1 2" id="KW-0238">DNA-binding</keyword>
<name>C7Q5K4_CATAD</name>
<accession>C7Q5K4</accession>
<dbReference type="InterPro" id="IPR012340">
    <property type="entry name" value="NA-bd_OB-fold"/>
</dbReference>
<dbReference type="InterPro" id="IPR000424">
    <property type="entry name" value="Primosome_PriB/ssb"/>
</dbReference>
<dbReference type="Pfam" id="PF00436">
    <property type="entry name" value="SSB"/>
    <property type="match status" value="1"/>
</dbReference>
<reference evidence="5 6" key="1">
    <citation type="journal article" date="2009" name="Stand. Genomic Sci.">
        <title>Complete genome sequence of Catenulispora acidiphila type strain (ID 139908).</title>
        <authorList>
            <person name="Copeland A."/>
            <person name="Lapidus A."/>
            <person name="Glavina Del Rio T."/>
            <person name="Nolan M."/>
            <person name="Lucas S."/>
            <person name="Chen F."/>
            <person name="Tice H."/>
            <person name="Cheng J.F."/>
            <person name="Bruce D."/>
            <person name="Goodwin L."/>
            <person name="Pitluck S."/>
            <person name="Mikhailova N."/>
            <person name="Pati A."/>
            <person name="Ivanova N."/>
            <person name="Mavromatis K."/>
            <person name="Chen A."/>
            <person name="Palaniappan K."/>
            <person name="Chain P."/>
            <person name="Land M."/>
            <person name="Hauser L."/>
            <person name="Chang Y.J."/>
            <person name="Jeffries C.D."/>
            <person name="Chertkov O."/>
            <person name="Brettin T."/>
            <person name="Detter J.C."/>
            <person name="Han C."/>
            <person name="Ali Z."/>
            <person name="Tindall B.J."/>
            <person name="Goker M."/>
            <person name="Bristow J."/>
            <person name="Eisen J.A."/>
            <person name="Markowitz V."/>
            <person name="Hugenholtz P."/>
            <person name="Kyrpides N.C."/>
            <person name="Klenk H.P."/>
        </authorList>
    </citation>
    <scope>NUCLEOTIDE SEQUENCE [LARGE SCALE GENOMIC DNA]</scope>
    <source>
        <strain evidence="6">DSM 44928 / JCM 14897 / NBRC 102108 / NRRL B-24433 / ID139908</strain>
    </source>
</reference>
<dbReference type="PROSITE" id="PS50935">
    <property type="entry name" value="SSB"/>
    <property type="match status" value="1"/>
</dbReference>
<evidence type="ECO:0000256" key="3">
    <source>
        <dbReference type="RuleBase" id="RU000524"/>
    </source>
</evidence>
<dbReference type="OrthoDB" id="9809878at2"/>
<feature type="region of interest" description="Disordered" evidence="4">
    <location>
        <begin position="120"/>
        <end position="148"/>
    </location>
</feature>
<dbReference type="HOGENOM" id="CLU_078758_1_0_11"/>
<dbReference type="GO" id="GO:0006260">
    <property type="term" value="P:DNA replication"/>
    <property type="evidence" value="ECO:0007669"/>
    <property type="project" value="InterPro"/>
</dbReference>
<dbReference type="GO" id="GO:0003697">
    <property type="term" value="F:single-stranded DNA binding"/>
    <property type="evidence" value="ECO:0007669"/>
    <property type="project" value="UniProtKB-UniRule"/>
</dbReference>
<protein>
    <recommendedName>
        <fullName evidence="2 3">Single-stranded DNA-binding protein</fullName>
        <shortName evidence="2">SSB</shortName>
    </recommendedName>
</protein>
<keyword evidence="6" id="KW-1185">Reference proteome</keyword>
<dbReference type="NCBIfam" id="TIGR00621">
    <property type="entry name" value="ssb"/>
    <property type="match status" value="1"/>
</dbReference>
<evidence type="ECO:0000313" key="6">
    <source>
        <dbReference type="Proteomes" id="UP000000851"/>
    </source>
</evidence>
<dbReference type="PANTHER" id="PTHR10302:SF27">
    <property type="entry name" value="SINGLE-STRANDED DNA-BINDING PROTEIN"/>
    <property type="match status" value="1"/>
</dbReference>
<comment type="caution">
    <text evidence="2">Lacks conserved residue(s) required for the propagation of feature annotation.</text>
</comment>
<comment type="subunit">
    <text evidence="2">Homotetramer.</text>
</comment>
<sequence length="148" mass="15868">MIGNSITLVGNLTDAPSLRFLDNGSSIANFTVAHTERVFDKSSNEWKDGDSVYVRCGVWKSAGAENVAESLSKGSRVIVTGKLRQNNWVTDNGEKRSTLNLEVEEIGVSLRFAVATPVKASRTAQSAAPSPDPWSMPTPATAGAERPF</sequence>
<dbReference type="CDD" id="cd04496">
    <property type="entry name" value="SSB_OBF"/>
    <property type="match status" value="1"/>
</dbReference>
<evidence type="ECO:0000256" key="1">
    <source>
        <dbReference type="ARBA" id="ARBA00023125"/>
    </source>
</evidence>
<dbReference type="InterPro" id="IPR011344">
    <property type="entry name" value="ssDNA-bd"/>
</dbReference>
<organism evidence="5 6">
    <name type="scientific">Catenulispora acidiphila (strain DSM 44928 / JCM 14897 / NBRC 102108 / NRRL B-24433 / ID139908)</name>
    <dbReference type="NCBI Taxonomy" id="479433"/>
    <lineage>
        <taxon>Bacteria</taxon>
        <taxon>Bacillati</taxon>
        <taxon>Actinomycetota</taxon>
        <taxon>Actinomycetes</taxon>
        <taxon>Catenulisporales</taxon>
        <taxon>Catenulisporaceae</taxon>
        <taxon>Catenulispora</taxon>
    </lineage>
</organism>
<dbReference type="AlphaFoldDB" id="C7Q5K4"/>
<dbReference type="GO" id="GO:0009295">
    <property type="term" value="C:nucleoid"/>
    <property type="evidence" value="ECO:0007669"/>
    <property type="project" value="TreeGrafter"/>
</dbReference>
<evidence type="ECO:0000313" key="5">
    <source>
        <dbReference type="EMBL" id="ACU77815.1"/>
    </source>
</evidence>
<gene>
    <name evidence="5" type="ordered locus">Caci_9002</name>
</gene>
<dbReference type="Gene3D" id="2.40.50.140">
    <property type="entry name" value="Nucleic acid-binding proteins"/>
    <property type="match status" value="1"/>
</dbReference>